<dbReference type="InterPro" id="IPR007493">
    <property type="entry name" value="DUF538"/>
</dbReference>
<dbReference type="OrthoDB" id="990242at2759"/>
<name>A0A2P5XCY8_GOSBA</name>
<organism evidence="1 2">
    <name type="scientific">Gossypium barbadense</name>
    <name type="common">Sea Island cotton</name>
    <name type="synonym">Hibiscus barbadensis</name>
    <dbReference type="NCBI Taxonomy" id="3634"/>
    <lineage>
        <taxon>Eukaryota</taxon>
        <taxon>Viridiplantae</taxon>
        <taxon>Streptophyta</taxon>
        <taxon>Embryophyta</taxon>
        <taxon>Tracheophyta</taxon>
        <taxon>Spermatophyta</taxon>
        <taxon>Magnoliopsida</taxon>
        <taxon>eudicotyledons</taxon>
        <taxon>Gunneridae</taxon>
        <taxon>Pentapetalae</taxon>
        <taxon>rosids</taxon>
        <taxon>malvids</taxon>
        <taxon>Malvales</taxon>
        <taxon>Malvaceae</taxon>
        <taxon>Malvoideae</taxon>
        <taxon>Gossypium</taxon>
    </lineage>
</organism>
<dbReference type="Pfam" id="PF04398">
    <property type="entry name" value="DUF538"/>
    <property type="match status" value="1"/>
</dbReference>
<dbReference type="Gene3D" id="2.30.240.10">
    <property type="entry name" value="At5g01610-like"/>
    <property type="match status" value="1"/>
</dbReference>
<dbReference type="InterPro" id="IPR036758">
    <property type="entry name" value="At5g01610-like"/>
</dbReference>
<dbReference type="SUPFAM" id="SSF141562">
    <property type="entry name" value="At5g01610-like"/>
    <property type="match status" value="1"/>
</dbReference>
<accession>A0A2P5XCY8</accession>
<sequence>MTNTLRLKNSLQASLKNRKHQSSNTKLKDENIEKFASLLEEKGLPIGLLTFQDIQECGYVKDTGFVWLRHKKKRELCKFEDVVLSYDAEITAYFEPKKIKNLTGVKAKEFLIWITLTDIHVDQSSSITFKKNLVALSKSFPVSVFNV</sequence>
<protein>
    <recommendedName>
        <fullName evidence="3">DUF538 domain-containing protein</fullName>
    </recommendedName>
</protein>
<evidence type="ECO:0000313" key="1">
    <source>
        <dbReference type="EMBL" id="PPS01201.1"/>
    </source>
</evidence>
<evidence type="ECO:0008006" key="3">
    <source>
        <dbReference type="Google" id="ProtNLM"/>
    </source>
</evidence>
<dbReference type="Proteomes" id="UP000239757">
    <property type="component" value="Unassembled WGS sequence"/>
</dbReference>
<dbReference type="AlphaFoldDB" id="A0A2P5XCY8"/>
<evidence type="ECO:0000313" key="2">
    <source>
        <dbReference type="Proteomes" id="UP000239757"/>
    </source>
</evidence>
<gene>
    <name evidence="1" type="ORF">GOBAR_AA19464</name>
</gene>
<proteinExistence type="predicted"/>
<reference evidence="1 2" key="1">
    <citation type="submission" date="2015-01" db="EMBL/GenBank/DDBJ databases">
        <title>Genome of allotetraploid Gossypium barbadense reveals genomic plasticity and fiber elongation in cotton evolution.</title>
        <authorList>
            <person name="Chen X."/>
            <person name="Liu X."/>
            <person name="Zhao B."/>
            <person name="Zheng H."/>
            <person name="Hu Y."/>
            <person name="Lu G."/>
            <person name="Yang C."/>
            <person name="Chen J."/>
            <person name="Shan C."/>
            <person name="Zhang L."/>
            <person name="Zhou Y."/>
            <person name="Wang L."/>
            <person name="Guo W."/>
            <person name="Bai Y."/>
            <person name="Ruan J."/>
            <person name="Shangguan X."/>
            <person name="Mao Y."/>
            <person name="Jiang J."/>
            <person name="Zhu Y."/>
            <person name="Lei J."/>
            <person name="Kang H."/>
            <person name="Chen S."/>
            <person name="He X."/>
            <person name="Wang R."/>
            <person name="Wang Y."/>
            <person name="Chen J."/>
            <person name="Wang L."/>
            <person name="Yu S."/>
            <person name="Wang B."/>
            <person name="Wei J."/>
            <person name="Song S."/>
            <person name="Lu X."/>
            <person name="Gao Z."/>
            <person name="Gu W."/>
            <person name="Deng X."/>
            <person name="Ma D."/>
            <person name="Wang S."/>
            <person name="Liang W."/>
            <person name="Fang L."/>
            <person name="Cai C."/>
            <person name="Zhu X."/>
            <person name="Zhou B."/>
            <person name="Zhang Y."/>
            <person name="Chen Z."/>
            <person name="Xu S."/>
            <person name="Zhu R."/>
            <person name="Wang S."/>
            <person name="Zhang T."/>
            <person name="Zhao G."/>
        </authorList>
    </citation>
    <scope>NUCLEOTIDE SEQUENCE [LARGE SCALE GENOMIC DNA]</scope>
    <source>
        <strain evidence="2">cv. Xinhai21</strain>
        <tissue evidence="1">Leaf</tissue>
    </source>
</reference>
<dbReference type="PANTHER" id="PTHR31676:SF73">
    <property type="entry name" value="SIMILARITY TO UNKNOWN PROTEIN"/>
    <property type="match status" value="1"/>
</dbReference>
<dbReference type="PANTHER" id="PTHR31676">
    <property type="entry name" value="T31J12.3 PROTEIN-RELATED"/>
    <property type="match status" value="1"/>
</dbReference>
<dbReference type="EMBL" id="KZ665151">
    <property type="protein sequence ID" value="PPS01201.1"/>
    <property type="molecule type" value="Genomic_DNA"/>
</dbReference>